<evidence type="ECO:0000256" key="3">
    <source>
        <dbReference type="ARBA" id="ARBA00022448"/>
    </source>
</evidence>
<dbReference type="EMBL" id="JAMFTQ010000019">
    <property type="protein sequence ID" value="MCP1388597.1"/>
    <property type="molecule type" value="Genomic_DNA"/>
</dbReference>
<feature type="transmembrane region" description="Helical" evidence="8">
    <location>
        <begin position="193"/>
        <end position="215"/>
    </location>
</feature>
<evidence type="ECO:0000256" key="2">
    <source>
        <dbReference type="ARBA" id="ARBA00009142"/>
    </source>
</evidence>
<name>A0ABT1G469_9CORY</name>
<evidence type="ECO:0000256" key="1">
    <source>
        <dbReference type="ARBA" id="ARBA00004651"/>
    </source>
</evidence>
<dbReference type="PANTHER" id="PTHR30269:SF37">
    <property type="entry name" value="MEMBRANE TRANSPORTER PROTEIN"/>
    <property type="match status" value="1"/>
</dbReference>
<comment type="subcellular location">
    <subcellularLocation>
        <location evidence="1 8">Cell membrane</location>
        <topology evidence="1 8">Multi-pass membrane protein</topology>
    </subcellularLocation>
</comment>
<keyword evidence="5 8" id="KW-0812">Transmembrane</keyword>
<dbReference type="Proteomes" id="UP001204000">
    <property type="component" value="Unassembled WGS sequence"/>
</dbReference>
<reference evidence="9" key="1">
    <citation type="submission" date="2022-05" db="EMBL/GenBank/DDBJ databases">
        <title>Corynebacterium sp. TA-R-1 sp. nov., isolated from human feces.</title>
        <authorList>
            <person name="Shamsuzzaman M."/>
            <person name="Dahal R.H."/>
        </authorList>
    </citation>
    <scope>NUCLEOTIDE SEQUENCE</scope>
    <source>
        <strain evidence="9">TA-R-1</strain>
    </source>
</reference>
<dbReference type="Pfam" id="PF01925">
    <property type="entry name" value="TauE"/>
    <property type="match status" value="1"/>
</dbReference>
<keyword evidence="3" id="KW-0813">Transport</keyword>
<comment type="similarity">
    <text evidence="2 8">Belongs to the 4-toluene sulfonate uptake permease (TSUP) (TC 2.A.102) family.</text>
</comment>
<feature type="transmembrane region" description="Helical" evidence="8">
    <location>
        <begin position="95"/>
        <end position="114"/>
    </location>
</feature>
<evidence type="ECO:0000256" key="4">
    <source>
        <dbReference type="ARBA" id="ARBA00022475"/>
    </source>
</evidence>
<evidence type="ECO:0000256" key="6">
    <source>
        <dbReference type="ARBA" id="ARBA00022989"/>
    </source>
</evidence>
<feature type="transmembrane region" description="Helical" evidence="8">
    <location>
        <begin position="162"/>
        <end position="181"/>
    </location>
</feature>
<gene>
    <name evidence="9" type="ORF">M5J20_10470</name>
</gene>
<feature type="transmembrane region" description="Helical" evidence="8">
    <location>
        <begin position="29"/>
        <end position="51"/>
    </location>
</feature>
<protein>
    <recommendedName>
        <fullName evidence="8">Probable membrane transporter protein</fullName>
    </recommendedName>
</protein>
<dbReference type="PANTHER" id="PTHR30269">
    <property type="entry name" value="TRANSMEMBRANE PROTEIN YFCA"/>
    <property type="match status" value="1"/>
</dbReference>
<sequence>MTWILIGLFLAVALGAGLQRISGMGMGLIAAPVLSLLLGPIDGIVLVNVLAVINATANTWGMRANIDWSKFWPIAGALIIGVIPGAWIIPRVSTAVLQILIGVLLLVALSVVTLGKRYVPRIEGVVPAAISGAVGGFMNTLSGVAGPAITVYAQAARWDQRTYAATIQPIFLVGGALSFLGKELSGAADMGGIHPAVWAATLLGLLLGVIVGKALAPRVPAPKARRIALGLAFFGGATALVRGLFAL</sequence>
<evidence type="ECO:0000313" key="10">
    <source>
        <dbReference type="Proteomes" id="UP001204000"/>
    </source>
</evidence>
<proteinExistence type="inferred from homology"/>
<dbReference type="InterPro" id="IPR002781">
    <property type="entry name" value="TM_pro_TauE-like"/>
</dbReference>
<comment type="caution">
    <text evidence="9">The sequence shown here is derived from an EMBL/GenBank/DDBJ whole genome shotgun (WGS) entry which is preliminary data.</text>
</comment>
<dbReference type="InterPro" id="IPR052017">
    <property type="entry name" value="TSUP"/>
</dbReference>
<evidence type="ECO:0000256" key="5">
    <source>
        <dbReference type="ARBA" id="ARBA00022692"/>
    </source>
</evidence>
<accession>A0ABT1G469</accession>
<feature type="transmembrane region" description="Helical" evidence="8">
    <location>
        <begin position="227"/>
        <end position="245"/>
    </location>
</feature>
<dbReference type="RefSeq" id="WP_253579350.1">
    <property type="nucleotide sequence ID" value="NZ_JAMFTQ010000019.1"/>
</dbReference>
<evidence type="ECO:0000256" key="8">
    <source>
        <dbReference type="RuleBase" id="RU363041"/>
    </source>
</evidence>
<evidence type="ECO:0000256" key="7">
    <source>
        <dbReference type="ARBA" id="ARBA00023136"/>
    </source>
</evidence>
<feature type="transmembrane region" description="Helical" evidence="8">
    <location>
        <begin position="71"/>
        <end position="89"/>
    </location>
</feature>
<keyword evidence="6 8" id="KW-1133">Transmembrane helix</keyword>
<keyword evidence="4 8" id="KW-1003">Cell membrane</keyword>
<organism evidence="9 10">
    <name type="scientific">Corynebacterium stercoris</name>
    <dbReference type="NCBI Taxonomy" id="2943490"/>
    <lineage>
        <taxon>Bacteria</taxon>
        <taxon>Bacillati</taxon>
        <taxon>Actinomycetota</taxon>
        <taxon>Actinomycetes</taxon>
        <taxon>Mycobacteriales</taxon>
        <taxon>Corynebacteriaceae</taxon>
        <taxon>Corynebacterium</taxon>
    </lineage>
</organism>
<keyword evidence="7 8" id="KW-0472">Membrane</keyword>
<evidence type="ECO:0000313" key="9">
    <source>
        <dbReference type="EMBL" id="MCP1388597.1"/>
    </source>
</evidence>
<keyword evidence="10" id="KW-1185">Reference proteome</keyword>